<proteinExistence type="predicted"/>
<dbReference type="Proteomes" id="UP000652761">
    <property type="component" value="Unassembled WGS sequence"/>
</dbReference>
<keyword evidence="2" id="KW-1185">Reference proteome</keyword>
<sequence>MDFSFWNG</sequence>
<dbReference type="EMBL" id="NMUH01008428">
    <property type="protein sequence ID" value="MQM18768.1"/>
    <property type="molecule type" value="Genomic_DNA"/>
</dbReference>
<gene>
    <name evidence="1" type="ORF">Taro_051761</name>
</gene>
<evidence type="ECO:0000313" key="2">
    <source>
        <dbReference type="Proteomes" id="UP000652761"/>
    </source>
</evidence>
<organism evidence="1 2">
    <name type="scientific">Colocasia esculenta</name>
    <name type="common">Wild taro</name>
    <name type="synonym">Arum esculentum</name>
    <dbReference type="NCBI Taxonomy" id="4460"/>
    <lineage>
        <taxon>Eukaryota</taxon>
        <taxon>Viridiplantae</taxon>
        <taxon>Streptophyta</taxon>
        <taxon>Embryophyta</taxon>
        <taxon>Tracheophyta</taxon>
        <taxon>Spermatophyta</taxon>
        <taxon>Magnoliopsida</taxon>
        <taxon>Liliopsida</taxon>
        <taxon>Araceae</taxon>
        <taxon>Aroideae</taxon>
        <taxon>Colocasieae</taxon>
        <taxon>Colocasia</taxon>
    </lineage>
</organism>
<evidence type="ECO:0000313" key="1">
    <source>
        <dbReference type="EMBL" id="MQM18768.1"/>
    </source>
</evidence>
<feature type="non-terminal residue" evidence="1">
    <location>
        <position position="8"/>
    </location>
</feature>
<reference evidence="1" key="1">
    <citation type="submission" date="2017-07" db="EMBL/GenBank/DDBJ databases">
        <title>Taro Niue Genome Assembly and Annotation.</title>
        <authorList>
            <person name="Atibalentja N."/>
            <person name="Keating K."/>
            <person name="Fields C.J."/>
        </authorList>
    </citation>
    <scope>NUCLEOTIDE SEQUENCE</scope>
    <source>
        <strain evidence="1">Niue_2</strain>
        <tissue evidence="1">Leaf</tissue>
    </source>
</reference>
<comment type="caution">
    <text evidence="1">The sequence shown here is derived from an EMBL/GenBank/DDBJ whole genome shotgun (WGS) entry which is preliminary data.</text>
</comment>
<protein>
    <submittedName>
        <fullName evidence="1">Uncharacterized protein</fullName>
    </submittedName>
</protein>
<name>A0A843XGR6_COLES</name>
<accession>A0A843XGR6</accession>